<feature type="domain" description="GST N-terminal" evidence="1">
    <location>
        <begin position="6"/>
        <end position="84"/>
    </location>
</feature>
<dbReference type="InterPro" id="IPR036282">
    <property type="entry name" value="Glutathione-S-Trfase_C_sf"/>
</dbReference>
<keyword evidence="4" id="KW-1185">Reference proteome</keyword>
<reference evidence="3 4" key="1">
    <citation type="journal article" date="2013" name="Genome Announc.">
        <title>Genome Sequence of the Pyrene- and Fluoranthene-Degrading Bacterium Cycloclasticus sp. Strain PY97M.</title>
        <authorList>
            <person name="Cui Z."/>
            <person name="Xu G."/>
            <person name="Li Q."/>
            <person name="Gao W."/>
            <person name="Zheng L."/>
        </authorList>
    </citation>
    <scope>NUCLEOTIDE SEQUENCE [LARGE SCALE GENOMIC DNA]</scope>
    <source>
        <strain evidence="3 4">PY97M</strain>
    </source>
</reference>
<sequence>MVTTESSITLYQRPDCPFCWKVRLVAFETKLTIREIVVQLDKKHPDVVSLNPNATVPVLVDGDLVITESAQIIEYLLDQCPEIQLMPSSPKARAKARQLHHYSDSKLGKVLFPYIKQKRDSPTHEASAEVKESTRLAWFDEQLILSEQLGQSEFFAGHFSVAECALIPRFCLAITHGLAIDESFQNLHDWYARCAARSSFLKALPEQFPGLA</sequence>
<protein>
    <submittedName>
        <fullName evidence="3">Glutathione S-transferase</fullName>
    </submittedName>
</protein>
<evidence type="ECO:0000259" key="2">
    <source>
        <dbReference type="PROSITE" id="PS50405"/>
    </source>
</evidence>
<evidence type="ECO:0000313" key="4">
    <source>
        <dbReference type="Proteomes" id="UP000015462"/>
    </source>
</evidence>
<dbReference type="CDD" id="cd00570">
    <property type="entry name" value="GST_N_family"/>
    <property type="match status" value="1"/>
</dbReference>
<gene>
    <name evidence="3" type="ORF">L196_06010</name>
</gene>
<dbReference type="InterPro" id="IPR010987">
    <property type="entry name" value="Glutathione-S-Trfase_C-like"/>
</dbReference>
<dbReference type="PROSITE" id="PS50405">
    <property type="entry name" value="GST_CTER"/>
    <property type="match status" value="1"/>
</dbReference>
<evidence type="ECO:0000259" key="1">
    <source>
        <dbReference type="PROSITE" id="PS50404"/>
    </source>
</evidence>
<dbReference type="PROSITE" id="PS00195">
    <property type="entry name" value="GLUTAREDOXIN_1"/>
    <property type="match status" value="1"/>
</dbReference>
<dbReference type="InterPro" id="IPR004045">
    <property type="entry name" value="Glutathione_S-Trfase_N"/>
</dbReference>
<dbReference type="PANTHER" id="PTHR44051:SF8">
    <property type="entry name" value="GLUTATHIONE S-TRANSFERASE GSTA"/>
    <property type="match status" value="1"/>
</dbReference>
<dbReference type="InterPro" id="IPR011767">
    <property type="entry name" value="GLR_AS"/>
</dbReference>
<dbReference type="EMBL" id="ASHL01000004">
    <property type="protein sequence ID" value="EPD13173.1"/>
    <property type="molecule type" value="Genomic_DNA"/>
</dbReference>
<organism evidence="3 4">
    <name type="scientific">Cycloclasticus pugetii</name>
    <dbReference type="NCBI Taxonomy" id="34068"/>
    <lineage>
        <taxon>Bacteria</taxon>
        <taxon>Pseudomonadati</taxon>
        <taxon>Pseudomonadota</taxon>
        <taxon>Gammaproteobacteria</taxon>
        <taxon>Thiotrichales</taxon>
        <taxon>Piscirickettsiaceae</taxon>
        <taxon>Cycloclasticus</taxon>
    </lineage>
</organism>
<dbReference type="PROSITE" id="PS51354">
    <property type="entry name" value="GLUTAREDOXIN_2"/>
    <property type="match status" value="1"/>
</dbReference>
<accession>A0AB33Z1W7</accession>
<dbReference type="SFLD" id="SFLDG00358">
    <property type="entry name" value="Main_(cytGST)"/>
    <property type="match status" value="1"/>
</dbReference>
<proteinExistence type="predicted"/>
<comment type="caution">
    <text evidence="3">The sequence shown here is derived from an EMBL/GenBank/DDBJ whole genome shotgun (WGS) entry which is preliminary data.</text>
</comment>
<feature type="domain" description="GST C-terminal" evidence="2">
    <location>
        <begin position="89"/>
        <end position="212"/>
    </location>
</feature>
<dbReference type="Gene3D" id="1.20.1050.10">
    <property type="match status" value="1"/>
</dbReference>
<evidence type="ECO:0000313" key="3">
    <source>
        <dbReference type="EMBL" id="EPD13173.1"/>
    </source>
</evidence>
<dbReference type="PANTHER" id="PTHR44051">
    <property type="entry name" value="GLUTATHIONE S-TRANSFERASE-RELATED"/>
    <property type="match status" value="1"/>
</dbReference>
<dbReference type="RefSeq" id="WP_016390315.1">
    <property type="nucleotide sequence ID" value="NZ_FQZJ01000003.1"/>
</dbReference>
<dbReference type="SUPFAM" id="SSF52833">
    <property type="entry name" value="Thioredoxin-like"/>
    <property type="match status" value="1"/>
</dbReference>
<dbReference type="Pfam" id="PF13417">
    <property type="entry name" value="GST_N_3"/>
    <property type="match status" value="1"/>
</dbReference>
<dbReference type="Gene3D" id="3.40.30.10">
    <property type="entry name" value="Glutaredoxin"/>
    <property type="match status" value="1"/>
</dbReference>
<dbReference type="SUPFAM" id="SSF47616">
    <property type="entry name" value="GST C-terminal domain-like"/>
    <property type="match status" value="1"/>
</dbReference>
<dbReference type="InterPro" id="IPR036249">
    <property type="entry name" value="Thioredoxin-like_sf"/>
</dbReference>
<dbReference type="AlphaFoldDB" id="A0AB33Z1W7"/>
<name>A0AB33Z1W7_9GAMM</name>
<dbReference type="InterPro" id="IPR040079">
    <property type="entry name" value="Glutathione_S-Trfase"/>
</dbReference>
<dbReference type="SFLD" id="SFLDS00019">
    <property type="entry name" value="Glutathione_Transferase_(cytos"/>
    <property type="match status" value="1"/>
</dbReference>
<dbReference type="PROSITE" id="PS50404">
    <property type="entry name" value="GST_NTER"/>
    <property type="match status" value="1"/>
</dbReference>
<dbReference type="Proteomes" id="UP000015462">
    <property type="component" value="Unassembled WGS sequence"/>
</dbReference>